<evidence type="ECO:0008006" key="4">
    <source>
        <dbReference type="Google" id="ProtNLM"/>
    </source>
</evidence>
<dbReference type="AlphaFoldDB" id="A0A7K1U610"/>
<name>A0A7K1U610_9BACT</name>
<evidence type="ECO:0000256" key="1">
    <source>
        <dbReference type="SAM" id="SignalP"/>
    </source>
</evidence>
<protein>
    <recommendedName>
        <fullName evidence="4">Lipoprotein</fullName>
    </recommendedName>
</protein>
<accession>A0A7K1U610</accession>
<keyword evidence="1" id="KW-0732">Signal</keyword>
<feature type="chain" id="PRO_5029710747" description="Lipoprotein" evidence="1">
    <location>
        <begin position="24"/>
        <end position="168"/>
    </location>
</feature>
<gene>
    <name evidence="2" type="ORF">GO493_14080</name>
</gene>
<dbReference type="PROSITE" id="PS51257">
    <property type="entry name" value="PROKAR_LIPOPROTEIN"/>
    <property type="match status" value="1"/>
</dbReference>
<evidence type="ECO:0000313" key="3">
    <source>
        <dbReference type="Proteomes" id="UP000461730"/>
    </source>
</evidence>
<dbReference type="EMBL" id="WRXN01000005">
    <property type="protein sequence ID" value="MVT09395.1"/>
    <property type="molecule type" value="Genomic_DNA"/>
</dbReference>
<evidence type="ECO:0000313" key="2">
    <source>
        <dbReference type="EMBL" id="MVT09395.1"/>
    </source>
</evidence>
<organism evidence="2 3">
    <name type="scientific">Chitinophaga tropicalis</name>
    <dbReference type="NCBI Taxonomy" id="2683588"/>
    <lineage>
        <taxon>Bacteria</taxon>
        <taxon>Pseudomonadati</taxon>
        <taxon>Bacteroidota</taxon>
        <taxon>Chitinophagia</taxon>
        <taxon>Chitinophagales</taxon>
        <taxon>Chitinophagaceae</taxon>
        <taxon>Chitinophaga</taxon>
    </lineage>
</organism>
<dbReference type="Proteomes" id="UP000461730">
    <property type="component" value="Unassembled WGS sequence"/>
</dbReference>
<keyword evidence="3" id="KW-1185">Reference proteome</keyword>
<comment type="caution">
    <text evidence="2">The sequence shown here is derived from an EMBL/GenBank/DDBJ whole genome shotgun (WGS) entry which is preliminary data.</text>
</comment>
<sequence>MKTMKVLCLSVLGLCLVFLTACNTVTPRQYFEKAVLNTNTFADFGTEHMMRELTSAQPAYPATKMMEHRAQRVEMVLNDLKTLRQTEETKDMVQTSIALHEYILPIYKNEYMALARLCDNKAPKEEIDAKEEEIVSKYGQKVDELFSKLTDIGKEYAKKNDINVTWGH</sequence>
<proteinExistence type="predicted"/>
<reference evidence="2 3" key="1">
    <citation type="submission" date="2019-12" db="EMBL/GenBank/DDBJ databases">
        <title>Chitinophaga sp. strain ysch24 (GDMCC 1.1355), whole genome shotgun sequence.</title>
        <authorList>
            <person name="Zhang X."/>
        </authorList>
    </citation>
    <scope>NUCLEOTIDE SEQUENCE [LARGE SCALE GENOMIC DNA]</scope>
    <source>
        <strain evidence="3">ysch24</strain>
    </source>
</reference>
<dbReference type="RefSeq" id="WP_157306842.1">
    <property type="nucleotide sequence ID" value="NZ_WRXN01000005.1"/>
</dbReference>
<feature type="signal peptide" evidence="1">
    <location>
        <begin position="1"/>
        <end position="23"/>
    </location>
</feature>